<accession>A0A0G1J5I3</accession>
<evidence type="ECO:0000313" key="1">
    <source>
        <dbReference type="EMBL" id="KKT39332.1"/>
    </source>
</evidence>
<proteinExistence type="predicted"/>
<comment type="caution">
    <text evidence="1">The sequence shown here is derived from an EMBL/GenBank/DDBJ whole genome shotgun (WGS) entry which is preliminary data.</text>
</comment>
<protein>
    <recommendedName>
        <fullName evidence="3">DUF192 domain-containing protein</fullName>
    </recommendedName>
</protein>
<dbReference type="Gene3D" id="2.60.120.1140">
    <property type="entry name" value="Protein of unknown function DUF192"/>
    <property type="match status" value="1"/>
</dbReference>
<dbReference type="Proteomes" id="UP000034097">
    <property type="component" value="Unassembled WGS sequence"/>
</dbReference>
<dbReference type="EMBL" id="LCHQ01000004">
    <property type="protein sequence ID" value="KKT39332.1"/>
    <property type="molecule type" value="Genomic_DNA"/>
</dbReference>
<dbReference type="Pfam" id="PF02643">
    <property type="entry name" value="DUF192"/>
    <property type="match status" value="1"/>
</dbReference>
<dbReference type="PANTHER" id="PTHR37953">
    <property type="entry name" value="UPF0127 PROTEIN MJ1496"/>
    <property type="match status" value="1"/>
</dbReference>
<organism evidence="1 2">
    <name type="scientific">Candidatus Collierbacteria bacterium GW2011_GWF1_44_12</name>
    <dbReference type="NCBI Taxonomy" id="1618402"/>
    <lineage>
        <taxon>Bacteria</taxon>
        <taxon>Candidatus Collieribacteriota</taxon>
    </lineage>
</organism>
<gene>
    <name evidence="1" type="ORF">UW26_C0004G0019</name>
</gene>
<reference evidence="1 2" key="1">
    <citation type="journal article" date="2015" name="Nature">
        <title>rRNA introns, odd ribosomes, and small enigmatic genomes across a large radiation of phyla.</title>
        <authorList>
            <person name="Brown C.T."/>
            <person name="Hug L.A."/>
            <person name="Thomas B.C."/>
            <person name="Sharon I."/>
            <person name="Castelle C.J."/>
            <person name="Singh A."/>
            <person name="Wilkins M.J."/>
            <person name="Williams K.H."/>
            <person name="Banfield J.F."/>
        </authorList>
    </citation>
    <scope>NUCLEOTIDE SEQUENCE [LARGE SCALE GENOMIC DNA]</scope>
</reference>
<dbReference type="PANTHER" id="PTHR37953:SF1">
    <property type="entry name" value="UPF0127 PROTEIN MJ1496"/>
    <property type="match status" value="1"/>
</dbReference>
<dbReference type="InterPro" id="IPR003795">
    <property type="entry name" value="DUF192"/>
</dbReference>
<dbReference type="AlphaFoldDB" id="A0A0G1J5I3"/>
<name>A0A0G1J5I3_9BACT</name>
<evidence type="ECO:0008006" key="3">
    <source>
        <dbReference type="Google" id="ProtNLM"/>
    </source>
</evidence>
<dbReference type="InterPro" id="IPR038695">
    <property type="entry name" value="Saro_0823-like_sf"/>
</dbReference>
<sequence>MKYLAVIILLIGGLVGLFGYRPQSDVVDRITIGENSFIVEIADSEAERAQGLSGRTELGQDKGMLFIMSSRDRHVFWMKDMRFPLDIIWIDGDTIVDIDENVPVPVNDDIARVQPSTAVNVVLEIEAGEAKRLGISVGKKVTYTKKSPTGDSLF</sequence>
<evidence type="ECO:0000313" key="2">
    <source>
        <dbReference type="Proteomes" id="UP000034097"/>
    </source>
</evidence>